<protein>
    <submittedName>
        <fullName evidence="1">Uncharacterized protein</fullName>
    </submittedName>
</protein>
<dbReference type="Proteomes" id="UP000502035">
    <property type="component" value="Chromosome"/>
</dbReference>
<evidence type="ECO:0000313" key="1">
    <source>
        <dbReference type="EMBL" id="QIK76589.1"/>
    </source>
</evidence>
<evidence type="ECO:0000313" key="2">
    <source>
        <dbReference type="Proteomes" id="UP000502035"/>
    </source>
</evidence>
<sequence>MNEAEWVIDLVDKDLDIDGWRFLPSGLDADSREQWLAESAAELDGMVGWDEDHVTADVARALLEQALEMRDEAQSVAMLQVWPPFDGQTAMCHVNILPSAAMPAWTELDDAVVQPVDAPHLGRGLHVVTQRMVRMDEGQQDVEITGVHFIFANDEITVMLSLDETLTPLVGLTMPALVVLMHNMRVINKTDGTAFEGVSPQGLLSEEPWDFEASR</sequence>
<name>A0A6G7YIM8_9ACTN</name>
<proteinExistence type="predicted"/>
<dbReference type="RefSeq" id="WP_166320160.1">
    <property type="nucleotide sequence ID" value="NZ_CP049866.1"/>
</dbReference>
<gene>
    <name evidence="1" type="ORF">G7071_15340</name>
</gene>
<reference evidence="1 2" key="1">
    <citation type="submission" date="2020-03" db="EMBL/GenBank/DDBJ databases">
        <title>Nocardioides sp. nov., isolated from fish.</title>
        <authorList>
            <person name="Hyun D.-W."/>
            <person name="Bae J.-W."/>
        </authorList>
    </citation>
    <scope>NUCLEOTIDE SEQUENCE [LARGE SCALE GENOMIC DNA]</scope>
    <source>
        <strain evidence="1 2">HDW12A</strain>
    </source>
</reference>
<dbReference type="AlphaFoldDB" id="A0A6G7YIM8"/>
<organism evidence="1 2">
    <name type="scientific">Nocardioides piscis</name>
    <dbReference type="NCBI Taxonomy" id="2714938"/>
    <lineage>
        <taxon>Bacteria</taxon>
        <taxon>Bacillati</taxon>
        <taxon>Actinomycetota</taxon>
        <taxon>Actinomycetes</taxon>
        <taxon>Propionibacteriales</taxon>
        <taxon>Nocardioidaceae</taxon>
        <taxon>Nocardioides</taxon>
    </lineage>
</organism>
<dbReference type="KEGG" id="npi:G7071_15340"/>
<accession>A0A6G7YIM8</accession>
<dbReference type="EMBL" id="CP049866">
    <property type="protein sequence ID" value="QIK76589.1"/>
    <property type="molecule type" value="Genomic_DNA"/>
</dbReference>
<keyword evidence="2" id="KW-1185">Reference proteome</keyword>